<dbReference type="RefSeq" id="XP_027612209.1">
    <property type="nucleotide sequence ID" value="XM_027756408.1"/>
</dbReference>
<feature type="compositionally biased region" description="Low complexity" evidence="1">
    <location>
        <begin position="1171"/>
        <end position="1180"/>
    </location>
</feature>
<feature type="region of interest" description="Disordered" evidence="1">
    <location>
        <begin position="1116"/>
        <end position="1156"/>
    </location>
</feature>
<name>A0A401GGI1_9APHY</name>
<feature type="compositionally biased region" description="Polar residues" evidence="1">
    <location>
        <begin position="594"/>
        <end position="609"/>
    </location>
</feature>
<dbReference type="GeneID" id="38778213"/>
<feature type="compositionally biased region" description="Polar residues" evidence="1">
    <location>
        <begin position="1264"/>
        <end position="1275"/>
    </location>
</feature>
<sequence>MSTPFATPGMSGIRESRHESSSRSILRKLGRAPIYNPYDKFTQPEFDAWIGDITSALRSALGKEEPQSGPTKQREHADRESSSQDEREYVVEDSFAELRARREAKGKERAQDVGSEEEPIVLSDSEEEQGNADQLDENWGPVFNAEGYQAEYDEGEEPDSDAENEHRSISAEIIELSSDEEEIAKDAGSEEEDSGSEKEMAEVEDDVGSEEEDAGSEEEAERGDFAEDDAVDERAYSSLLGVHHDEEVEDEVPLIDDESEDEQVGEEDELFPPEENSHQPADLSDPWVGPSTYAEDFYSGGDVPSIALEHGDPHNLPTEENIELLEEDVGSDGSEEEGSDTNSEDERSKSVEVIDVDEPDELDKEIEHNAPQHPVDLPDPWSGPRTFAEDFYSGGELRESNLRARRLSPSHLTPMLSRKGSPAAVGAPQASPSTIQESYEDAHKQRRTSPLFADTEAYPALEDVHDTVPDAVGPFNVDEMFDDLYADLEKAVQGPDTHWDESVVSAGTSLGQGTHEHDAVVDWNAPIAPESADTKSALDHAFRKHEVLEVDDDEADHTAPLQKSQYVTNATNVEQHNREHQVPTENLVEFTATPAQESESFPRIISTTPAVVRPEPVKDEEEPVEMSLHDSVAPSVDTWNIPAGTGSAVHPPPDLAAGADDHDKVSAAEIQPAEGSFPKQSSPELVPEAEEGSEFTSGSRFGKDSVPGYSDTSVEHAAAPLSEEFAGIYEDDEPIIAVVTEAESDDDQHSELEEFDAETVIVVDESGAAEVEYTVEEPITDGRRTEEPEDVELGSVDVIVEDARAYETEETPPLHTPLHEQDIAASVDPGPQEGSVTGLTGKDKVVPEVVAQSLDSGENFDFAQLQYPIQDTDEPDTLDALQAQHDRSSEQHLDFGVPMPIYADPSVPDPASPRADSDALSGNGSQSGGTPAERALSIGLPVGSGLTSRGDTPAGLFTPLIADDSLPASPRTRNVELRDPERAFGRATAGFEVSTKSATLQAVRTTLFGPPSLSGQPIPADVGTSTKVSAHERRNTTEDHDIVEGNVIAYDRISAVDATASVSAVPEGPDGFDKAASPPSADDQNVEDVPSLASMIDSKNLGAPAGVELAPTPEVLRHSSPQEGTHDTDAEGEVDPDYEGRHEDTLPGPSSPHVIHYIPAAAKDADPFVLASSSSPSAPAMNGDSSAGVDVKCQEASHDLTTQRQSYTDRANGARAKTTPAEGTESPTAQSNDLSQKDETANASSTANPRQLRLLKRKRKSPVEASTRTTRSMARNISDGEPPPAQPSEGKGKQKAVENDHEDGSSPTCESVSGESKTNDDSKALAASSHTNSRASSIASTVPSNDWTNPPTSPATVRNANPAGFHQQYSLPFIHAHGVMRHHHGRPALHVQLPLPPQAVQPSNSISLSISPVDQGPTTETNFVEQLSPSQRVAPRPETGSPVTRSNCRFHKISLPREENGPRIYFAVPGCSLGDRDLMEQEHIEDHGPATHDANTRLVADIESVDFSPYLLGILRQLVGVDLLREQEVFYLPQQGERYKFKHKRKSRVAKMRLSQGGPLEHAVSQSPRLSMTPRLSAMRPPPSRAGSISTSGGSARRGSRPTTSSISESGLSDADDGDLPATKRQRGSSNSVEVEVETADSTAKASIVVSRRLVPRRGKKLGADAAAYKPEEDHPESSEVEAENRRTKRRKGGKKGVKRTRAEDPPDEQATIQPKKRKVRASSSEKTEDQR</sequence>
<feature type="region of interest" description="Disordered" evidence="1">
    <location>
        <begin position="1010"/>
        <end position="1037"/>
    </location>
</feature>
<accession>A0A401GGI1</accession>
<comment type="caution">
    <text evidence="2">The sequence shown here is derived from an EMBL/GenBank/DDBJ whole genome shotgun (WGS) entry which is preliminary data.</text>
</comment>
<feature type="compositionally biased region" description="Low complexity" evidence="1">
    <location>
        <begin position="1585"/>
        <end position="1606"/>
    </location>
</feature>
<feature type="compositionally biased region" description="Acidic residues" evidence="1">
    <location>
        <begin position="354"/>
        <end position="364"/>
    </location>
</feature>
<feature type="compositionally biased region" description="Acidic residues" evidence="1">
    <location>
        <begin position="177"/>
        <end position="194"/>
    </location>
</feature>
<feature type="region of interest" description="Disordered" evidence="1">
    <location>
        <begin position="1"/>
        <end position="24"/>
    </location>
</feature>
<feature type="compositionally biased region" description="Basic residues" evidence="1">
    <location>
        <begin position="1687"/>
        <end position="1700"/>
    </location>
</feature>
<gene>
    <name evidence="2" type="ORF">SCP_0310230</name>
</gene>
<feature type="compositionally biased region" description="Polar residues" evidence="1">
    <location>
        <begin position="1305"/>
        <end position="1316"/>
    </location>
</feature>
<feature type="compositionally biased region" description="Acidic residues" evidence="1">
    <location>
        <begin position="247"/>
        <end position="272"/>
    </location>
</feature>
<dbReference type="EMBL" id="BFAD01000003">
    <property type="protein sequence ID" value="GBE81296.1"/>
    <property type="molecule type" value="Genomic_DNA"/>
</dbReference>
<feature type="compositionally biased region" description="Acidic residues" evidence="1">
    <location>
        <begin position="151"/>
        <end position="162"/>
    </location>
</feature>
<evidence type="ECO:0000313" key="3">
    <source>
        <dbReference type="Proteomes" id="UP000287166"/>
    </source>
</evidence>
<feature type="compositionally biased region" description="Acidic residues" evidence="1">
    <location>
        <begin position="320"/>
        <end position="343"/>
    </location>
</feature>
<feature type="compositionally biased region" description="Basic and acidic residues" evidence="1">
    <location>
        <begin position="1670"/>
        <end position="1686"/>
    </location>
</feature>
<feature type="compositionally biased region" description="Polar residues" evidence="1">
    <location>
        <begin position="1225"/>
        <end position="1234"/>
    </location>
</feature>
<organism evidence="2 3">
    <name type="scientific">Sparassis crispa</name>
    <dbReference type="NCBI Taxonomy" id="139825"/>
    <lineage>
        <taxon>Eukaryota</taxon>
        <taxon>Fungi</taxon>
        <taxon>Dikarya</taxon>
        <taxon>Basidiomycota</taxon>
        <taxon>Agaricomycotina</taxon>
        <taxon>Agaricomycetes</taxon>
        <taxon>Polyporales</taxon>
        <taxon>Sparassidaceae</taxon>
        <taxon>Sparassis</taxon>
    </lineage>
</organism>
<feature type="region of interest" description="Disordered" evidence="1">
    <location>
        <begin position="1550"/>
        <end position="1732"/>
    </location>
</feature>
<feature type="compositionally biased region" description="Polar residues" evidence="1">
    <location>
        <begin position="1328"/>
        <end position="1359"/>
    </location>
</feature>
<feature type="compositionally biased region" description="Basic and acidic residues" evidence="1">
    <location>
        <begin position="61"/>
        <end position="111"/>
    </location>
</feature>
<keyword evidence="3" id="KW-1185">Reference proteome</keyword>
<evidence type="ECO:0000313" key="2">
    <source>
        <dbReference type="EMBL" id="GBE81296.1"/>
    </source>
</evidence>
<feature type="compositionally biased region" description="Acidic residues" evidence="1">
    <location>
        <begin position="114"/>
        <end position="136"/>
    </location>
</feature>
<feature type="compositionally biased region" description="Acidic residues" evidence="1">
    <location>
        <begin position="202"/>
        <end position="231"/>
    </location>
</feature>
<dbReference type="InParanoid" id="A0A401GGI1"/>
<reference evidence="2 3" key="1">
    <citation type="journal article" date="2018" name="Sci. Rep.">
        <title>Genome sequence of the cauliflower mushroom Sparassis crispa (Hanabiratake) and its association with beneficial usage.</title>
        <authorList>
            <person name="Kiyama R."/>
            <person name="Furutani Y."/>
            <person name="Kawaguchi K."/>
            <person name="Nakanishi T."/>
        </authorList>
    </citation>
    <scope>NUCLEOTIDE SEQUENCE [LARGE SCALE GENOMIC DNA]</scope>
</reference>
<feature type="compositionally biased region" description="Basic and acidic residues" evidence="1">
    <location>
        <begin position="1290"/>
        <end position="1304"/>
    </location>
</feature>
<feature type="region of interest" description="Disordered" evidence="1">
    <location>
        <begin position="60"/>
        <end position="448"/>
    </location>
</feature>
<evidence type="ECO:0000256" key="1">
    <source>
        <dbReference type="SAM" id="MobiDB-lite"/>
    </source>
</evidence>
<feature type="region of interest" description="Disordered" evidence="1">
    <location>
        <begin position="862"/>
        <end position="951"/>
    </location>
</feature>
<feature type="region of interest" description="Disordered" evidence="1">
    <location>
        <begin position="1169"/>
        <end position="1361"/>
    </location>
</feature>
<feature type="region of interest" description="Disordered" evidence="1">
    <location>
        <begin position="594"/>
        <end position="713"/>
    </location>
</feature>
<dbReference type="Proteomes" id="UP000287166">
    <property type="component" value="Unassembled WGS sequence"/>
</dbReference>
<dbReference type="OrthoDB" id="2804229at2759"/>
<feature type="compositionally biased region" description="Polar residues" evidence="1">
    <location>
        <begin position="1199"/>
        <end position="1209"/>
    </location>
</feature>
<feature type="region of interest" description="Disordered" evidence="1">
    <location>
        <begin position="1064"/>
        <end position="1088"/>
    </location>
</feature>
<proteinExistence type="predicted"/>
<feature type="compositionally biased region" description="Basic and acidic residues" evidence="1">
    <location>
        <begin position="884"/>
        <end position="893"/>
    </location>
</feature>
<dbReference type="STRING" id="139825.A0A401GGI1"/>
<protein>
    <submittedName>
        <fullName evidence="2">Uncharacterized protein</fullName>
    </submittedName>
</protein>